<dbReference type="EMBL" id="FLQU01001093">
    <property type="protein sequence ID" value="SBS91346.1"/>
    <property type="molecule type" value="Genomic_DNA"/>
</dbReference>
<reference evidence="2" key="1">
    <citation type="submission" date="2016-05" db="EMBL/GenBank/DDBJ databases">
        <authorList>
            <person name="Naeem Raeece"/>
        </authorList>
    </citation>
    <scope>NUCLEOTIDE SEQUENCE [LARGE SCALE GENOMIC DNA]</scope>
</reference>
<sequence length="330" mass="39224">MADQDNMDYLNSKIKYNLLNKKFYGTPYDIYCSDIKEELHYYKDIDHLCNKLCANFQKVLITLFSHPNNTEECKNLNYWLYNEVHNMYSDKITGDISTSLIIRKFDAVWKNYDQNSLCKFDIYNIKRDDFEKLKVVYDFYQDYQTIQHRIAAQEKKCSSNLYKYIENSKEKYNHFDTTCSNGKEGDNLHICKEFEYIKNVDRSIDISKVSCTESKELQKRIEQHEDSLREGGKDSSYMYQNSQVQHEASTYSTSSQIAMAIIFPFFGIVLIFFILHKFTPFGSLLRGYLLKNKLIRCKMDREGIDDLLDDTYDFEGTKREKGQHIRYHPL</sequence>
<dbReference type="VEuPathDB" id="PlasmoDB:PocGH01_08046500"/>
<evidence type="ECO:0000313" key="2">
    <source>
        <dbReference type="Proteomes" id="UP000078560"/>
    </source>
</evidence>
<accession>A0A1A8WHP6</accession>
<organism evidence="1 2">
    <name type="scientific">Plasmodium ovale curtisi</name>
    <dbReference type="NCBI Taxonomy" id="864141"/>
    <lineage>
        <taxon>Eukaryota</taxon>
        <taxon>Sar</taxon>
        <taxon>Alveolata</taxon>
        <taxon>Apicomplexa</taxon>
        <taxon>Aconoidasida</taxon>
        <taxon>Haemosporida</taxon>
        <taxon>Plasmodiidae</taxon>
        <taxon>Plasmodium</taxon>
        <taxon>Plasmodium (Plasmodium)</taxon>
    </lineage>
</organism>
<name>A0A1A8WHP6_PLAOA</name>
<gene>
    <name evidence="1" type="ORF">POVCU2_0067020</name>
</gene>
<evidence type="ECO:0000313" key="1">
    <source>
        <dbReference type="EMBL" id="SBS91346.1"/>
    </source>
</evidence>
<dbReference type="Pfam" id="PF05795">
    <property type="entry name" value="Plasmodium_Vir"/>
    <property type="match status" value="1"/>
</dbReference>
<protein>
    <submittedName>
        <fullName evidence="1">PIR Superfamily Protein</fullName>
    </submittedName>
</protein>
<proteinExistence type="predicted"/>
<dbReference type="AlphaFoldDB" id="A0A1A8WHP6"/>
<dbReference type="Proteomes" id="UP000078560">
    <property type="component" value="Unassembled WGS sequence"/>
</dbReference>
<dbReference type="InterPro" id="IPR008780">
    <property type="entry name" value="Plasmodium_Vir"/>
</dbReference>